<sequence>MPAKVTRPAAAAMLGEVTIELLVTTVLGIGEPIDRLVAHADWVAFQVHPARDLFRGPTCLQTVFNGGLEIWMHDHLAMERAALLVFVLSHKRMIAVQFGQVGVRVSVPFDVSVDRGRIAAQSVRDL</sequence>
<dbReference type="EMBL" id="LVVZ01000020">
    <property type="protein sequence ID" value="OKL43369.1"/>
    <property type="molecule type" value="Genomic_DNA"/>
</dbReference>
<reference evidence="1 2" key="1">
    <citation type="submission" date="2016-03" db="EMBL/GenBank/DDBJ databases">
        <title>Genome sequence of Nesiotobacter sp. nov., a moderately halophilic alphaproteobacterium isolated from the Yellow Sea, China.</title>
        <authorList>
            <person name="Zhang G."/>
            <person name="Zhang R."/>
        </authorList>
    </citation>
    <scope>NUCLEOTIDE SEQUENCE [LARGE SCALE GENOMIC DNA]</scope>
    <source>
        <strain evidence="1 2">WB1-6</strain>
    </source>
</reference>
<protein>
    <submittedName>
        <fullName evidence="1">Uncharacterized protein</fullName>
    </submittedName>
</protein>
<keyword evidence="2" id="KW-1185">Reference proteome</keyword>
<organism evidence="1 2">
    <name type="scientific">Pseudovibrio exalbescens</name>
    <dbReference type="NCBI Taxonomy" id="197461"/>
    <lineage>
        <taxon>Bacteria</taxon>
        <taxon>Pseudomonadati</taxon>
        <taxon>Pseudomonadota</taxon>
        <taxon>Alphaproteobacteria</taxon>
        <taxon>Hyphomicrobiales</taxon>
        <taxon>Stappiaceae</taxon>
        <taxon>Pseudovibrio</taxon>
    </lineage>
</organism>
<gene>
    <name evidence="1" type="ORF">A3843_14195</name>
</gene>
<name>A0A1U7JF51_9HYPH</name>
<dbReference type="Proteomes" id="UP000185783">
    <property type="component" value="Unassembled WGS sequence"/>
</dbReference>
<dbReference type="AlphaFoldDB" id="A0A1U7JF51"/>
<evidence type="ECO:0000313" key="1">
    <source>
        <dbReference type="EMBL" id="OKL43369.1"/>
    </source>
</evidence>
<accession>A0A1U7JF51</accession>
<comment type="caution">
    <text evidence="1">The sequence shown here is derived from an EMBL/GenBank/DDBJ whole genome shotgun (WGS) entry which is preliminary data.</text>
</comment>
<proteinExistence type="predicted"/>
<evidence type="ECO:0000313" key="2">
    <source>
        <dbReference type="Proteomes" id="UP000185783"/>
    </source>
</evidence>